<accession>A0A6A6W1A7</accession>
<dbReference type="SUPFAM" id="SSF57850">
    <property type="entry name" value="RING/U-box"/>
    <property type="match status" value="1"/>
</dbReference>
<organism evidence="12 13">
    <name type="scientific">Pseudovirgaria hyperparasitica</name>
    <dbReference type="NCBI Taxonomy" id="470096"/>
    <lineage>
        <taxon>Eukaryota</taxon>
        <taxon>Fungi</taxon>
        <taxon>Dikarya</taxon>
        <taxon>Ascomycota</taxon>
        <taxon>Pezizomycotina</taxon>
        <taxon>Dothideomycetes</taxon>
        <taxon>Dothideomycetes incertae sedis</taxon>
        <taxon>Acrospermales</taxon>
        <taxon>Acrospermaceae</taxon>
        <taxon>Pseudovirgaria</taxon>
    </lineage>
</organism>
<keyword evidence="4 7" id="KW-0863">Zinc-finger</keyword>
<evidence type="ECO:0000256" key="1">
    <source>
        <dbReference type="ARBA" id="ARBA00022679"/>
    </source>
</evidence>
<keyword evidence="8" id="KW-0472">Membrane</keyword>
<dbReference type="OrthoDB" id="10009520at2759"/>
<feature type="domain" description="RING-type" evidence="11">
    <location>
        <begin position="854"/>
        <end position="1045"/>
    </location>
</feature>
<evidence type="ECO:0008006" key="14">
    <source>
        <dbReference type="Google" id="ProtNLM"/>
    </source>
</evidence>
<dbReference type="GeneID" id="54490131"/>
<keyword evidence="3" id="KW-0677">Repeat</keyword>
<dbReference type="GO" id="GO:0008270">
    <property type="term" value="F:zinc ion binding"/>
    <property type="evidence" value="ECO:0007669"/>
    <property type="project" value="UniProtKB-KW"/>
</dbReference>
<keyword evidence="2" id="KW-0479">Metal-binding</keyword>
<dbReference type="Gene3D" id="3.40.50.410">
    <property type="entry name" value="von Willebrand factor, type A domain"/>
    <property type="match status" value="1"/>
</dbReference>
<reference evidence="12" key="1">
    <citation type="journal article" date="2020" name="Stud. Mycol.">
        <title>101 Dothideomycetes genomes: a test case for predicting lifestyles and emergence of pathogens.</title>
        <authorList>
            <person name="Haridas S."/>
            <person name="Albert R."/>
            <person name="Binder M."/>
            <person name="Bloem J."/>
            <person name="Labutti K."/>
            <person name="Salamov A."/>
            <person name="Andreopoulos B."/>
            <person name="Baker S."/>
            <person name="Barry K."/>
            <person name="Bills G."/>
            <person name="Bluhm B."/>
            <person name="Cannon C."/>
            <person name="Castanera R."/>
            <person name="Culley D."/>
            <person name="Daum C."/>
            <person name="Ezra D."/>
            <person name="Gonzalez J."/>
            <person name="Henrissat B."/>
            <person name="Kuo A."/>
            <person name="Liang C."/>
            <person name="Lipzen A."/>
            <person name="Lutzoni F."/>
            <person name="Magnuson J."/>
            <person name="Mondo S."/>
            <person name="Nolan M."/>
            <person name="Ohm R."/>
            <person name="Pangilinan J."/>
            <person name="Park H.-J."/>
            <person name="Ramirez L."/>
            <person name="Alfaro M."/>
            <person name="Sun H."/>
            <person name="Tritt A."/>
            <person name="Yoshinaga Y."/>
            <person name="Zwiers L.-H."/>
            <person name="Turgeon B."/>
            <person name="Goodwin S."/>
            <person name="Spatafora J."/>
            <person name="Crous P."/>
            <person name="Grigoriev I."/>
        </authorList>
    </citation>
    <scope>NUCLEOTIDE SEQUENCE</scope>
    <source>
        <strain evidence="12">CBS 121739</strain>
    </source>
</reference>
<evidence type="ECO:0000313" key="12">
    <source>
        <dbReference type="EMBL" id="KAF2756692.1"/>
    </source>
</evidence>
<keyword evidence="6" id="KW-0862">Zinc</keyword>
<dbReference type="CDD" id="cd00198">
    <property type="entry name" value="vWFA"/>
    <property type="match status" value="1"/>
</dbReference>
<dbReference type="SUPFAM" id="SSF53300">
    <property type="entry name" value="vWA-like"/>
    <property type="match status" value="1"/>
</dbReference>
<dbReference type="CDD" id="cd20336">
    <property type="entry name" value="Rcat_RBR"/>
    <property type="match status" value="1"/>
</dbReference>
<protein>
    <recommendedName>
        <fullName evidence="14">RING-type domain-containing protein</fullName>
    </recommendedName>
</protein>
<feature type="transmembrane region" description="Helical" evidence="8">
    <location>
        <begin position="1106"/>
        <end position="1137"/>
    </location>
</feature>
<feature type="domain" description="VWFA" evidence="10">
    <location>
        <begin position="9"/>
        <end position="132"/>
    </location>
</feature>
<evidence type="ECO:0000259" key="10">
    <source>
        <dbReference type="PROSITE" id="PS50234"/>
    </source>
</evidence>
<evidence type="ECO:0000313" key="13">
    <source>
        <dbReference type="Proteomes" id="UP000799437"/>
    </source>
</evidence>
<dbReference type="PROSITE" id="PS50089">
    <property type="entry name" value="ZF_RING_2"/>
    <property type="match status" value="1"/>
</dbReference>
<proteinExistence type="predicted"/>
<dbReference type="EMBL" id="ML996575">
    <property type="protein sequence ID" value="KAF2756692.1"/>
    <property type="molecule type" value="Genomic_DNA"/>
</dbReference>
<dbReference type="PROSITE" id="PS51873">
    <property type="entry name" value="TRIAD"/>
    <property type="match status" value="1"/>
</dbReference>
<evidence type="ECO:0000256" key="5">
    <source>
        <dbReference type="ARBA" id="ARBA00022786"/>
    </source>
</evidence>
<name>A0A6A6W1A7_9PEZI</name>
<dbReference type="AlphaFoldDB" id="A0A6A6W1A7"/>
<dbReference type="RefSeq" id="XP_033599143.1">
    <property type="nucleotide sequence ID" value="XM_033749077.1"/>
</dbReference>
<keyword evidence="5" id="KW-0833">Ubl conjugation pathway</keyword>
<evidence type="ECO:0000256" key="3">
    <source>
        <dbReference type="ARBA" id="ARBA00022737"/>
    </source>
</evidence>
<sequence>MAGSAQSHDLLIITDATYSMSNYLEALQDALPKIISVSSLTNCFARIGLLAYRDYCDTKLIEWSGWLDQTGGPSEIEPSKLLNLAENLDATGGGDFPEALKTALAKAYEVMREDASTLILLYTDAAPHSSMNGEKDRSSNYYPEQKALSKPDSYGGYGPLFQDWISACNILYEGKKKATVFCFIERWGIAELAGYYQYLSLVTRGMCVYLSNPKPIDISQATVETLLAWMSVSKAGPSEERKVHASLARFVRVKGIRNLKNEKDAVNAGLFDKQTCAENTAEVDFTSDVLKKHLPKKDQAVLDFAKRYTQDSVYKDIVIRELTAIIQRDVSAISLNPVFGSLWRAVCNDRGNASRDTIITAFGAAVERLSDAEEKARMKQWLEESYDYTAEVLDAIERVPEAERFPCVLLDPTLAFTRDNDDQADDADINRAITGFRRDELLEIGRSCDYRILKRLGKVLTRLTFVDSASDLPAHLADASHEKVTKLPMALADKRYERKFWKVLLHLVVPGTMLAARPAALLAALSIRLGIKPLTRPAIEEMMPWRTRWNNLEIPETWNVGCLGLLLDADSHESTEDKQRVGANSGLLLNEDRALFDKLVSYKMLELNLKTDLPAKITWTPDKTSMPIGKVIVCRGCKFPRSVTIMSTGGRCGLCAVPQSGWTSAQVRGEMIASRVSKDDNENTSAIWVECNTSTCRAQYVVYNPKQLNIRPRCHYCRAQAEGETDPAPWIECHKCLSRVIWPKEYRTSTLIDYFTCIACTENRDTIIERTTTAEQLTAENGTSWLIRNDTTHPPFPNRTLFHTISTTGTRDFASKITLFPLPTPQLVLAGKPLFNTPALLASLQSWVLRRRSESASCSLCFTTLRKPLLRPACGRSGCTQRVCTPCLSGWYGLNGTGRIINTAALHCPFCRRAPAPKTLAKCGMGIRALAGLGSAVRDRGTWIYAWCGSCGTAKKHMERVCANGAPAEITDFKCQQCVEKRRKGMRTVTVKKCPGCGTATAKTYGCDHMACPVRMCGAHWCWHCGEAPEDGNIYGHMSQCHDGYYAGVELDTKGYTGSSLDLGLAKQVRQFVDLAVFFLSHVELLRLVCICQFACGLLFNLHTLFLLIFGVINIIVLFFIFIIILVDVDLVVIFIFGRFV</sequence>
<gene>
    <name evidence="12" type="ORF">EJ05DRAFT_532530</name>
</gene>
<keyword evidence="8" id="KW-0812">Transmembrane</keyword>
<dbReference type="InterPro" id="IPR001841">
    <property type="entry name" value="Znf_RING"/>
</dbReference>
<dbReference type="InterPro" id="IPR044066">
    <property type="entry name" value="TRIAD_supradom"/>
</dbReference>
<dbReference type="InterPro" id="IPR036465">
    <property type="entry name" value="vWFA_dom_sf"/>
</dbReference>
<evidence type="ECO:0000259" key="11">
    <source>
        <dbReference type="PROSITE" id="PS51873"/>
    </source>
</evidence>
<dbReference type="Proteomes" id="UP000799437">
    <property type="component" value="Unassembled WGS sequence"/>
</dbReference>
<keyword evidence="1" id="KW-0808">Transferase</keyword>
<feature type="domain" description="RING-type" evidence="9">
    <location>
        <begin position="858"/>
        <end position="912"/>
    </location>
</feature>
<dbReference type="PROSITE" id="PS50234">
    <property type="entry name" value="VWFA"/>
    <property type="match status" value="1"/>
</dbReference>
<evidence type="ECO:0000259" key="9">
    <source>
        <dbReference type="PROSITE" id="PS50089"/>
    </source>
</evidence>
<evidence type="ECO:0000256" key="2">
    <source>
        <dbReference type="ARBA" id="ARBA00022723"/>
    </source>
</evidence>
<dbReference type="Gene3D" id="1.20.120.1750">
    <property type="match status" value="1"/>
</dbReference>
<evidence type="ECO:0000256" key="4">
    <source>
        <dbReference type="ARBA" id="ARBA00022771"/>
    </source>
</evidence>
<evidence type="ECO:0000256" key="6">
    <source>
        <dbReference type="ARBA" id="ARBA00022833"/>
    </source>
</evidence>
<evidence type="ECO:0000256" key="8">
    <source>
        <dbReference type="SAM" id="Phobius"/>
    </source>
</evidence>
<feature type="transmembrane region" description="Helical" evidence="8">
    <location>
        <begin position="1075"/>
        <end position="1100"/>
    </location>
</feature>
<evidence type="ECO:0000256" key="7">
    <source>
        <dbReference type="PROSITE-ProRule" id="PRU00175"/>
    </source>
</evidence>
<keyword evidence="8" id="KW-1133">Transmembrane helix</keyword>
<dbReference type="InterPro" id="IPR002035">
    <property type="entry name" value="VWF_A"/>
</dbReference>
<dbReference type="GO" id="GO:0016740">
    <property type="term" value="F:transferase activity"/>
    <property type="evidence" value="ECO:0007669"/>
    <property type="project" value="UniProtKB-KW"/>
</dbReference>
<keyword evidence="13" id="KW-1185">Reference proteome</keyword>